<feature type="transmembrane region" description="Helical" evidence="1">
    <location>
        <begin position="149"/>
        <end position="174"/>
    </location>
</feature>
<evidence type="ECO:0000313" key="4">
    <source>
        <dbReference type="Proteomes" id="UP000228689"/>
    </source>
</evidence>
<keyword evidence="1" id="KW-0472">Membrane</keyword>
<feature type="transmembrane region" description="Helical" evidence="1">
    <location>
        <begin position="108"/>
        <end position="129"/>
    </location>
</feature>
<feature type="chain" id="PRO_5014967362" evidence="2">
    <location>
        <begin position="20"/>
        <end position="205"/>
    </location>
</feature>
<protein>
    <submittedName>
        <fullName evidence="3">Uncharacterized protein</fullName>
    </submittedName>
</protein>
<keyword evidence="1" id="KW-1133">Transmembrane helix</keyword>
<dbReference type="Proteomes" id="UP000228689">
    <property type="component" value="Unassembled WGS sequence"/>
</dbReference>
<evidence type="ECO:0000313" key="3">
    <source>
        <dbReference type="EMBL" id="PIY94215.1"/>
    </source>
</evidence>
<accession>A0A2M7RBR6</accession>
<gene>
    <name evidence="3" type="ORF">COY67_03050</name>
</gene>
<keyword evidence="1" id="KW-0812">Transmembrane</keyword>
<organism evidence="3 4">
    <name type="scientific">Candidatus Komeilibacteria bacterium CG_4_10_14_0_8_um_filter_37_78</name>
    <dbReference type="NCBI Taxonomy" id="1974471"/>
    <lineage>
        <taxon>Bacteria</taxon>
        <taxon>Candidatus Komeiliibacteriota</taxon>
    </lineage>
</organism>
<sequence length="205" mass="22424">MKIAITAFLSIIVLMCSFANGKKTQIDENGYLHEIEVSSRDLTSEEIEAMENPGKEIFIDGKTMPSKRVSFFYIMPITQYNGVIIYDEKAHQIFTIPITTVIEGEKTIAVYIVLLLVAIVLMMTSNILFWRYGSNSVAFVFAAADAFVFAAAAAAAFVFAAAAVAVAVAAAVVADAAVDEVKKERKIHILFSVLFYIAAIIAMYI</sequence>
<name>A0A2M7RBR6_9BACT</name>
<feature type="transmembrane region" description="Helical" evidence="1">
    <location>
        <begin position="186"/>
        <end position="204"/>
    </location>
</feature>
<dbReference type="AlphaFoldDB" id="A0A2M7RBR6"/>
<evidence type="ECO:0000256" key="1">
    <source>
        <dbReference type="SAM" id="Phobius"/>
    </source>
</evidence>
<feature type="signal peptide" evidence="2">
    <location>
        <begin position="1"/>
        <end position="19"/>
    </location>
</feature>
<keyword evidence="2" id="KW-0732">Signal</keyword>
<proteinExistence type="predicted"/>
<comment type="caution">
    <text evidence="3">The sequence shown here is derived from an EMBL/GenBank/DDBJ whole genome shotgun (WGS) entry which is preliminary data.</text>
</comment>
<reference evidence="4" key="1">
    <citation type="submission" date="2017-09" db="EMBL/GenBank/DDBJ databases">
        <title>Depth-based differentiation of microbial function through sediment-hosted aquifers and enrichment of novel symbionts in the deep terrestrial subsurface.</title>
        <authorList>
            <person name="Probst A.J."/>
            <person name="Ladd B."/>
            <person name="Jarett J.K."/>
            <person name="Geller-Mcgrath D.E."/>
            <person name="Sieber C.M.K."/>
            <person name="Emerson J.B."/>
            <person name="Anantharaman K."/>
            <person name="Thomas B.C."/>
            <person name="Malmstrom R."/>
            <person name="Stieglmeier M."/>
            <person name="Klingl A."/>
            <person name="Woyke T."/>
            <person name="Ryan C.M."/>
            <person name="Banfield J.F."/>
        </authorList>
    </citation>
    <scope>NUCLEOTIDE SEQUENCE [LARGE SCALE GENOMIC DNA]</scope>
</reference>
<dbReference type="EMBL" id="PFMC01000071">
    <property type="protein sequence ID" value="PIY94215.1"/>
    <property type="molecule type" value="Genomic_DNA"/>
</dbReference>
<evidence type="ECO:0000256" key="2">
    <source>
        <dbReference type="SAM" id="SignalP"/>
    </source>
</evidence>